<sequence>SVDALKAHLSRCHSYAERLDIEKDAHTYYSCHLCNFKHPFSETVLFGHLKSHLRKHEMVACPFRNCNYHTNVYSSSNAHKSRAHSGNSDYEDVMVSVENDDTPATSFADGVDEGPTQGEATGDFNQTENESDIIRKTIQEVLLIQETVVSETCLDELVSSVMSCTIFTSATAKGEKLTTTKRRKTYVERNYPVVRPVQYELEPGHTTVHISILEMIQEMFRHTDILDKIKETKPAQQGQYMSHQDGSYFKDNELVSSKELTLPLLLVSDNLAAHCFAGFMKSFRAKYFCRFCTDTLAQIQSYEVADKEFSLALPMFSRTEQIFLVNNHIVFLCREHESRYIEHLCSHEL</sequence>
<name>A0A8S4BHQ2_9TELE</name>
<dbReference type="EMBL" id="CAJRST010018890">
    <property type="protein sequence ID" value="CAG5950792.1"/>
    <property type="molecule type" value="Genomic_DNA"/>
</dbReference>
<organism evidence="1 2">
    <name type="scientific">Menidia menidia</name>
    <name type="common">Atlantic silverside</name>
    <dbReference type="NCBI Taxonomy" id="238744"/>
    <lineage>
        <taxon>Eukaryota</taxon>
        <taxon>Metazoa</taxon>
        <taxon>Chordata</taxon>
        <taxon>Craniata</taxon>
        <taxon>Vertebrata</taxon>
        <taxon>Euteleostomi</taxon>
        <taxon>Actinopterygii</taxon>
        <taxon>Neopterygii</taxon>
        <taxon>Teleostei</taxon>
        <taxon>Neoteleostei</taxon>
        <taxon>Acanthomorphata</taxon>
        <taxon>Ovalentaria</taxon>
        <taxon>Atherinomorphae</taxon>
        <taxon>Atheriniformes</taxon>
        <taxon>Atherinopsidae</taxon>
        <taxon>Menidiinae</taxon>
        <taxon>Menidia</taxon>
    </lineage>
</organism>
<feature type="non-terminal residue" evidence="1">
    <location>
        <position position="1"/>
    </location>
</feature>
<gene>
    <name evidence="1" type="ORF">MMEN_LOCUS14339</name>
</gene>
<evidence type="ECO:0000313" key="2">
    <source>
        <dbReference type="Proteomes" id="UP000677803"/>
    </source>
</evidence>
<evidence type="ECO:0000313" key="1">
    <source>
        <dbReference type="EMBL" id="CAG5950792.1"/>
    </source>
</evidence>
<feature type="non-terminal residue" evidence="1">
    <location>
        <position position="349"/>
    </location>
</feature>
<protein>
    <submittedName>
        <fullName evidence="1">(Atlantic silverside) hypothetical protein</fullName>
    </submittedName>
</protein>
<comment type="caution">
    <text evidence="1">The sequence shown here is derived from an EMBL/GenBank/DDBJ whole genome shotgun (WGS) entry which is preliminary data.</text>
</comment>
<dbReference type="AlphaFoldDB" id="A0A8S4BHQ2"/>
<dbReference type="Proteomes" id="UP000677803">
    <property type="component" value="Unassembled WGS sequence"/>
</dbReference>
<keyword evidence="2" id="KW-1185">Reference proteome</keyword>
<reference evidence="1" key="1">
    <citation type="submission" date="2021-05" db="EMBL/GenBank/DDBJ databases">
        <authorList>
            <person name="Tigano A."/>
        </authorList>
    </citation>
    <scope>NUCLEOTIDE SEQUENCE</scope>
</reference>
<dbReference type="OrthoDB" id="10044445at2759"/>
<accession>A0A8S4BHQ2</accession>
<proteinExistence type="predicted"/>